<dbReference type="EMBL" id="JACIDM010000002">
    <property type="protein sequence ID" value="MBB4082995.1"/>
    <property type="molecule type" value="Genomic_DNA"/>
</dbReference>
<feature type="transmembrane region" description="Helical" evidence="1">
    <location>
        <begin position="20"/>
        <end position="41"/>
    </location>
</feature>
<reference evidence="2 3" key="1">
    <citation type="submission" date="2020-08" db="EMBL/GenBank/DDBJ databases">
        <title>Genomic Encyclopedia of Type Strains, Phase IV (KMG-IV): sequencing the most valuable type-strain genomes for metagenomic binning, comparative biology and taxonomic classification.</title>
        <authorList>
            <person name="Goeker M."/>
        </authorList>
    </citation>
    <scope>NUCLEOTIDE SEQUENCE [LARGE SCALE GENOMIC DNA]</scope>
    <source>
        <strain evidence="2 3">DSM 23960</strain>
    </source>
</reference>
<dbReference type="AlphaFoldDB" id="A0A7W6NP31"/>
<name>A0A7W6NP31_9CAUL</name>
<protein>
    <submittedName>
        <fullName evidence="2">Uncharacterized protein</fullName>
    </submittedName>
</protein>
<comment type="caution">
    <text evidence="2">The sequence shown here is derived from an EMBL/GenBank/DDBJ whole genome shotgun (WGS) entry which is preliminary data.</text>
</comment>
<gene>
    <name evidence="2" type="ORF">GGR12_001861</name>
</gene>
<keyword evidence="1" id="KW-1133">Transmembrane helix</keyword>
<keyword evidence="1" id="KW-0472">Membrane</keyword>
<evidence type="ECO:0000256" key="1">
    <source>
        <dbReference type="SAM" id="Phobius"/>
    </source>
</evidence>
<evidence type="ECO:0000313" key="3">
    <source>
        <dbReference type="Proteomes" id="UP000529946"/>
    </source>
</evidence>
<keyword evidence="3" id="KW-1185">Reference proteome</keyword>
<proteinExistence type="predicted"/>
<evidence type="ECO:0000313" key="2">
    <source>
        <dbReference type="EMBL" id="MBB4082995.1"/>
    </source>
</evidence>
<dbReference type="Proteomes" id="UP000529946">
    <property type="component" value="Unassembled WGS sequence"/>
</dbReference>
<feature type="transmembrane region" description="Helical" evidence="1">
    <location>
        <begin position="125"/>
        <end position="151"/>
    </location>
</feature>
<dbReference type="RefSeq" id="WP_246328829.1">
    <property type="nucleotide sequence ID" value="NZ_BAAAER010000001.1"/>
</dbReference>
<keyword evidence="1" id="KW-0812">Transmembrane</keyword>
<accession>A0A7W6NP31</accession>
<organism evidence="2 3">
    <name type="scientific">Brevundimonas lenta</name>
    <dbReference type="NCBI Taxonomy" id="424796"/>
    <lineage>
        <taxon>Bacteria</taxon>
        <taxon>Pseudomonadati</taxon>
        <taxon>Pseudomonadota</taxon>
        <taxon>Alphaproteobacteria</taxon>
        <taxon>Caulobacterales</taxon>
        <taxon>Caulobacteraceae</taxon>
        <taxon>Brevundimonas</taxon>
    </lineage>
</organism>
<sequence>MVVVVRIGGRGRVGDGGVMVGVFVVTVIFGRGVIVVIRVIVTVGDRLDRVRRVVGVMAVIVVRRRGVAVVVGVRSRSVVVVAMGLGRMVIVGMSRRGVMVVGVGRRSMVIVRVGRGGVMVVVDRHCAVIVMAMRVVAVTGVVPVIVVRLVLVAHCDPHPPPLSRSLTGETGIT</sequence>